<proteinExistence type="inferred from homology"/>
<dbReference type="Gene3D" id="1.10.10.10">
    <property type="entry name" value="Winged helix-like DNA-binding domain superfamily/Winged helix DNA-binding domain"/>
    <property type="match status" value="1"/>
</dbReference>
<dbReference type="Pfam" id="PF03466">
    <property type="entry name" value="LysR_substrate"/>
    <property type="match status" value="1"/>
</dbReference>
<evidence type="ECO:0000313" key="7">
    <source>
        <dbReference type="Proteomes" id="UP001220395"/>
    </source>
</evidence>
<dbReference type="InterPro" id="IPR005119">
    <property type="entry name" value="LysR_subst-bd"/>
</dbReference>
<dbReference type="InterPro" id="IPR000847">
    <property type="entry name" value="LysR_HTH_N"/>
</dbReference>
<keyword evidence="4" id="KW-0804">Transcription</keyword>
<dbReference type="PROSITE" id="PS50931">
    <property type="entry name" value="HTH_LYSR"/>
    <property type="match status" value="1"/>
</dbReference>
<dbReference type="SUPFAM" id="SSF46785">
    <property type="entry name" value="Winged helix' DNA-binding domain"/>
    <property type="match status" value="1"/>
</dbReference>
<dbReference type="InterPro" id="IPR058163">
    <property type="entry name" value="LysR-type_TF_proteobact-type"/>
</dbReference>
<dbReference type="InterPro" id="IPR036388">
    <property type="entry name" value="WH-like_DNA-bd_sf"/>
</dbReference>
<evidence type="ECO:0000256" key="4">
    <source>
        <dbReference type="ARBA" id="ARBA00023163"/>
    </source>
</evidence>
<organism evidence="6 7">
    <name type="scientific">Sphingomonas naphthae</name>
    <dbReference type="NCBI Taxonomy" id="1813468"/>
    <lineage>
        <taxon>Bacteria</taxon>
        <taxon>Pseudomonadati</taxon>
        <taxon>Pseudomonadota</taxon>
        <taxon>Alphaproteobacteria</taxon>
        <taxon>Sphingomonadales</taxon>
        <taxon>Sphingomonadaceae</taxon>
        <taxon>Sphingomonas</taxon>
    </lineage>
</organism>
<gene>
    <name evidence="6" type="ORF">PQ455_19600</name>
</gene>
<accession>A0ABY7TQQ0</accession>
<dbReference type="CDD" id="cd08422">
    <property type="entry name" value="PBP2_CrgA_like"/>
    <property type="match status" value="1"/>
</dbReference>
<dbReference type="InterPro" id="IPR036390">
    <property type="entry name" value="WH_DNA-bd_sf"/>
</dbReference>
<dbReference type="SUPFAM" id="SSF53850">
    <property type="entry name" value="Periplasmic binding protein-like II"/>
    <property type="match status" value="1"/>
</dbReference>
<dbReference type="EMBL" id="CP117412">
    <property type="protein sequence ID" value="WCT75560.1"/>
    <property type="molecule type" value="Genomic_DNA"/>
</dbReference>
<dbReference type="Pfam" id="PF00126">
    <property type="entry name" value="HTH_1"/>
    <property type="match status" value="1"/>
</dbReference>
<sequence length="313" mass="33462">MRDTRLLADIGTLVAVVEAGSFSGGARSLGLTPSGASRAVARLEGRIGARLLDRTTRSLRLTEAGQRLHTLARPHLAGLEEAATIASGVAQVVSGRVRVAINSIVLRHLIAPALPTLADRHPGLHVEFVVGDAGDLTRSGIDLALRFGPQPSSAMASRHLIDTRVLTVAAPGYVARHGRPETPADLADHDCLHFVDPQRDRPFEWEFRRDGDTRSVAVTGRYTFVDVEAMVVAACASAGIAQVLALGTERLVADGTLIDLFPDWPGEVFPLYAVRPSRRLAPAAIEAFIAFCVEVVATTPVDKVTGRDERTHT</sequence>
<evidence type="ECO:0000256" key="2">
    <source>
        <dbReference type="ARBA" id="ARBA00023015"/>
    </source>
</evidence>
<evidence type="ECO:0000256" key="1">
    <source>
        <dbReference type="ARBA" id="ARBA00009437"/>
    </source>
</evidence>
<keyword evidence="6" id="KW-0614">Plasmid</keyword>
<geneLocation type="plasmid" evidence="6 7">
    <name>unnamed1</name>
</geneLocation>
<evidence type="ECO:0000256" key="3">
    <source>
        <dbReference type="ARBA" id="ARBA00023125"/>
    </source>
</evidence>
<comment type="similarity">
    <text evidence="1">Belongs to the LysR transcriptional regulatory family.</text>
</comment>
<name>A0ABY7TQQ0_9SPHN</name>
<dbReference type="PANTHER" id="PTHR30537">
    <property type="entry name" value="HTH-TYPE TRANSCRIPTIONAL REGULATOR"/>
    <property type="match status" value="1"/>
</dbReference>
<dbReference type="RefSeq" id="WP_273691603.1">
    <property type="nucleotide sequence ID" value="NZ_CP117412.1"/>
</dbReference>
<keyword evidence="2" id="KW-0805">Transcription regulation</keyword>
<keyword evidence="7" id="KW-1185">Reference proteome</keyword>
<dbReference type="Proteomes" id="UP001220395">
    <property type="component" value="Plasmid unnamed1"/>
</dbReference>
<feature type="domain" description="HTH lysR-type" evidence="5">
    <location>
        <begin position="12"/>
        <end position="62"/>
    </location>
</feature>
<protein>
    <submittedName>
        <fullName evidence="6">LysR family transcriptional regulator</fullName>
    </submittedName>
</protein>
<dbReference type="PANTHER" id="PTHR30537:SF5">
    <property type="entry name" value="HTH-TYPE TRANSCRIPTIONAL ACTIVATOR TTDR-RELATED"/>
    <property type="match status" value="1"/>
</dbReference>
<evidence type="ECO:0000313" key="6">
    <source>
        <dbReference type="EMBL" id="WCT75560.1"/>
    </source>
</evidence>
<evidence type="ECO:0000259" key="5">
    <source>
        <dbReference type="PROSITE" id="PS50931"/>
    </source>
</evidence>
<reference evidence="6 7" key="1">
    <citation type="submission" date="2023-02" db="EMBL/GenBank/DDBJ databases">
        <title>Genome sequence of Sphingomonas naphthae.</title>
        <authorList>
            <person name="Kim S."/>
            <person name="Heo J."/>
            <person name="Kwon S.-W."/>
        </authorList>
    </citation>
    <scope>NUCLEOTIDE SEQUENCE [LARGE SCALE GENOMIC DNA]</scope>
    <source>
        <strain evidence="6 7">KACC 18716</strain>
        <plasmid evidence="6 7">unnamed1</plasmid>
    </source>
</reference>
<keyword evidence="3" id="KW-0238">DNA-binding</keyword>
<dbReference type="Gene3D" id="3.40.190.290">
    <property type="match status" value="1"/>
</dbReference>